<name>A0A3N4GF72_9LACT</name>
<reference evidence="5 6" key="1">
    <citation type="submission" date="2018-11" db="EMBL/GenBank/DDBJ databases">
        <title>Aerococcus sp. SJQ22, whole genome shotgun sequence.</title>
        <authorList>
            <person name="Sun L."/>
            <person name="Gao X."/>
            <person name="Chen W."/>
            <person name="Huang K."/>
        </authorList>
    </citation>
    <scope>NUCLEOTIDE SEQUENCE [LARGE SCALE GENOMIC DNA]</scope>
    <source>
        <strain evidence="5 6">SJQ22</strain>
    </source>
</reference>
<accession>A0A3N4GF72</accession>
<dbReference type="EMBL" id="RKMG01000014">
    <property type="protein sequence ID" value="RPA60528.1"/>
    <property type="molecule type" value="Genomic_DNA"/>
</dbReference>
<proteinExistence type="inferred from homology"/>
<dbReference type="GO" id="GO:0000166">
    <property type="term" value="F:nucleotide binding"/>
    <property type="evidence" value="ECO:0007669"/>
    <property type="project" value="UniProtKB-KW"/>
</dbReference>
<dbReference type="InterPro" id="IPR004843">
    <property type="entry name" value="Calcineurin-like_PHP"/>
</dbReference>
<dbReference type="Proteomes" id="UP000273977">
    <property type="component" value="Unassembled WGS sequence"/>
</dbReference>
<feature type="domain" description="Calcineurin-like phosphoesterase" evidence="3">
    <location>
        <begin position="17"/>
        <end position="248"/>
    </location>
</feature>
<evidence type="ECO:0000259" key="4">
    <source>
        <dbReference type="Pfam" id="PF02872"/>
    </source>
</evidence>
<dbReference type="GO" id="GO:0030288">
    <property type="term" value="C:outer membrane-bounded periplasmic space"/>
    <property type="evidence" value="ECO:0007669"/>
    <property type="project" value="TreeGrafter"/>
</dbReference>
<dbReference type="InterPro" id="IPR029052">
    <property type="entry name" value="Metallo-depent_PP-like"/>
</dbReference>
<dbReference type="Gene3D" id="3.90.780.10">
    <property type="entry name" value="5'-Nucleotidase, C-terminal domain"/>
    <property type="match status" value="1"/>
</dbReference>
<dbReference type="SUPFAM" id="SSF56300">
    <property type="entry name" value="Metallo-dependent phosphatases"/>
    <property type="match status" value="1"/>
</dbReference>
<keyword evidence="2" id="KW-0378">Hydrolase</keyword>
<keyword evidence="2" id="KW-0547">Nucleotide-binding</keyword>
<dbReference type="Pfam" id="PF00149">
    <property type="entry name" value="Metallophos"/>
    <property type="match status" value="1"/>
</dbReference>
<dbReference type="GO" id="GO:0016787">
    <property type="term" value="F:hydrolase activity"/>
    <property type="evidence" value="ECO:0007669"/>
    <property type="project" value="UniProtKB-KW"/>
</dbReference>
<dbReference type="Gene3D" id="3.60.21.10">
    <property type="match status" value="1"/>
</dbReference>
<comment type="similarity">
    <text evidence="2">Belongs to the 5'-nucleotidase family.</text>
</comment>
<dbReference type="InterPro" id="IPR006179">
    <property type="entry name" value="5_nucleotidase/apyrase"/>
</dbReference>
<dbReference type="GO" id="GO:0009166">
    <property type="term" value="P:nucleotide catabolic process"/>
    <property type="evidence" value="ECO:0007669"/>
    <property type="project" value="InterPro"/>
</dbReference>
<dbReference type="RefSeq" id="WP_123780037.1">
    <property type="nucleotide sequence ID" value="NZ_RKMG01000014.1"/>
</dbReference>
<gene>
    <name evidence="5" type="ORF">EF384_05465</name>
</gene>
<protein>
    <submittedName>
        <fullName evidence="5">Bifunctional metallophosphatase/5'-nucleotidase</fullName>
    </submittedName>
</protein>
<feature type="domain" description="5'-Nucleotidase C-terminal" evidence="4">
    <location>
        <begin position="336"/>
        <end position="495"/>
    </location>
</feature>
<organism evidence="5 6">
    <name type="scientific">Aerococcus agrisoli</name>
    <dbReference type="NCBI Taxonomy" id="2487350"/>
    <lineage>
        <taxon>Bacteria</taxon>
        <taxon>Bacillati</taxon>
        <taxon>Bacillota</taxon>
        <taxon>Bacilli</taxon>
        <taxon>Lactobacillales</taxon>
        <taxon>Aerococcaceae</taxon>
        <taxon>Aerococcus</taxon>
    </lineage>
</organism>
<keyword evidence="6" id="KW-1185">Reference proteome</keyword>
<dbReference type="PRINTS" id="PR01607">
    <property type="entry name" value="APYRASEFAMLY"/>
</dbReference>
<evidence type="ECO:0000256" key="1">
    <source>
        <dbReference type="ARBA" id="ARBA00022729"/>
    </source>
</evidence>
<evidence type="ECO:0000313" key="6">
    <source>
        <dbReference type="Proteomes" id="UP000273977"/>
    </source>
</evidence>
<dbReference type="SUPFAM" id="SSF55816">
    <property type="entry name" value="5'-nucleotidase (syn. UDP-sugar hydrolase), C-terminal domain"/>
    <property type="match status" value="1"/>
</dbReference>
<evidence type="ECO:0000313" key="5">
    <source>
        <dbReference type="EMBL" id="RPA60528.1"/>
    </source>
</evidence>
<dbReference type="PANTHER" id="PTHR11575">
    <property type="entry name" value="5'-NUCLEOTIDASE-RELATED"/>
    <property type="match status" value="1"/>
</dbReference>
<comment type="caution">
    <text evidence="5">The sequence shown here is derived from an EMBL/GenBank/DDBJ whole genome shotgun (WGS) entry which is preliminary data.</text>
</comment>
<sequence>MGKVIKFKGWLSIKTITIFETSDMHGYIFPTSYMSRNENKPFGWLKVANNYINEKAALPEDSTILLSNGDAIQGSPLAHYLHTKMQSASAIAGLFNRLGYSAAIPGNHEFNYGQEYVKEGYKQINGPVLCANILNENGEPAFGPAYKIFERSGVKIAVLGLTTQYIPHWEHPENIKGLTFKSAVETAKEYVPMLSEQADAVVVAYHGGFERDLDTLEMTDINEGENEGYALIKEVEGIDVLLTGHQHNVISRMIDGVAVLMPGDKGRYLGKVSLQFNKYDGDDSWTLVDAQPELIETTEETGILDDIDDLEALNDAIEDWLDEPVGKVHGDMTIDDVEQARINEHPYVEFINRVQNYFGQTEIAGTSLFNNDAKGFPEDVTIRNILNNYPFPNSLAVVKLTGAEIKAALEQSAEFFMLDEAGNIIMSPSWMYPKPKLYNYDMYEGIEYVVDVSRPKGERIVKLHFHHAPMDLEAEFEVTLNQYRAIGGGDYHMFDKSKIIREVNFEMNHLIARYMQIFKGVEATCNNNFRVVNGSEYY</sequence>
<dbReference type="PANTHER" id="PTHR11575:SF6">
    <property type="entry name" value="2',3'-CYCLIC-NUCLEOTIDE 2'-PHOSPHODIESTERASE_3'-NUCLEOTIDASE"/>
    <property type="match status" value="1"/>
</dbReference>
<dbReference type="Pfam" id="PF02872">
    <property type="entry name" value="5_nucleotid_C"/>
    <property type="match status" value="1"/>
</dbReference>
<dbReference type="InterPro" id="IPR036907">
    <property type="entry name" value="5'-Nucleotdase_C_sf"/>
</dbReference>
<dbReference type="AlphaFoldDB" id="A0A3N4GF72"/>
<dbReference type="OrthoDB" id="9801679at2"/>
<keyword evidence="1" id="KW-0732">Signal</keyword>
<evidence type="ECO:0000256" key="2">
    <source>
        <dbReference type="RuleBase" id="RU362119"/>
    </source>
</evidence>
<evidence type="ECO:0000259" key="3">
    <source>
        <dbReference type="Pfam" id="PF00149"/>
    </source>
</evidence>
<dbReference type="InterPro" id="IPR008334">
    <property type="entry name" value="5'-Nucleotdase_C"/>
</dbReference>